<dbReference type="Proteomes" id="UP000654345">
    <property type="component" value="Unassembled WGS sequence"/>
</dbReference>
<name>A0ABQ3V2L9_9CHLR</name>
<dbReference type="Pfam" id="PF00583">
    <property type="entry name" value="Acetyltransf_1"/>
    <property type="match status" value="1"/>
</dbReference>
<sequence>MLSLLPGNPYGVFIRSFGKAHAFLAQRANSAAFNRVHHISKNDLPYLDAILDWYRSYDAVCSFEIIPLLTSPSLLWHFAKRGLYQSGFYNVLYGLPGTETARFPHIDIRAVEPEEKDLFADVYFTSFGVSKTSANNYVRDSIRTLIDISSNQCFFAFIEKRVAAIAVLSVTQQIGYLGLAATLPSFRGYGCHKALLQVRIEKAASQGCQLVVGQAGVGTISQRNMERLGLRLAYTKVDWTIYSERQEPNSFDPFNK</sequence>
<accession>A0ABQ3V2L9</accession>
<gene>
    <name evidence="2" type="ORF">KSB_77030</name>
</gene>
<dbReference type="CDD" id="cd04301">
    <property type="entry name" value="NAT_SF"/>
    <property type="match status" value="1"/>
</dbReference>
<evidence type="ECO:0000259" key="1">
    <source>
        <dbReference type="PROSITE" id="PS51186"/>
    </source>
</evidence>
<dbReference type="Gene3D" id="3.40.630.30">
    <property type="match status" value="1"/>
</dbReference>
<keyword evidence="3" id="KW-1185">Reference proteome</keyword>
<evidence type="ECO:0000313" key="2">
    <source>
        <dbReference type="EMBL" id="GHO59228.1"/>
    </source>
</evidence>
<proteinExistence type="predicted"/>
<dbReference type="InterPro" id="IPR000182">
    <property type="entry name" value="GNAT_dom"/>
</dbReference>
<protein>
    <submittedName>
        <fullName evidence="2">N-acetyltransferase</fullName>
    </submittedName>
</protein>
<dbReference type="EMBL" id="BNJG01000003">
    <property type="protein sequence ID" value="GHO59228.1"/>
    <property type="molecule type" value="Genomic_DNA"/>
</dbReference>
<evidence type="ECO:0000313" key="3">
    <source>
        <dbReference type="Proteomes" id="UP000654345"/>
    </source>
</evidence>
<dbReference type="InterPro" id="IPR016181">
    <property type="entry name" value="Acyl_CoA_acyltransferase"/>
</dbReference>
<dbReference type="SUPFAM" id="SSF55729">
    <property type="entry name" value="Acyl-CoA N-acyltransferases (Nat)"/>
    <property type="match status" value="1"/>
</dbReference>
<feature type="domain" description="N-acetyltransferase" evidence="1">
    <location>
        <begin position="106"/>
        <end position="248"/>
    </location>
</feature>
<reference evidence="2 3" key="1">
    <citation type="journal article" date="2021" name="Int. J. Syst. Evol. Microbiol.">
        <title>Reticulibacter mediterranei gen. nov., sp. nov., within the new family Reticulibacteraceae fam. nov., and Ktedonospora formicarum gen. nov., sp. nov., Ktedonobacter robiniae sp. nov., Dictyobacter formicarum sp. nov. and Dictyobacter arantiisoli sp. nov., belonging to the class Ktedonobacteria.</title>
        <authorList>
            <person name="Yabe S."/>
            <person name="Zheng Y."/>
            <person name="Wang C.M."/>
            <person name="Sakai Y."/>
            <person name="Abe K."/>
            <person name="Yokota A."/>
            <person name="Donadio S."/>
            <person name="Cavaletti L."/>
            <person name="Monciardini P."/>
        </authorList>
    </citation>
    <scope>NUCLEOTIDE SEQUENCE [LARGE SCALE GENOMIC DNA]</scope>
    <source>
        <strain evidence="2 3">SOSP1-30</strain>
    </source>
</reference>
<organism evidence="2 3">
    <name type="scientific">Ktedonobacter robiniae</name>
    <dbReference type="NCBI Taxonomy" id="2778365"/>
    <lineage>
        <taxon>Bacteria</taxon>
        <taxon>Bacillati</taxon>
        <taxon>Chloroflexota</taxon>
        <taxon>Ktedonobacteria</taxon>
        <taxon>Ktedonobacterales</taxon>
        <taxon>Ktedonobacteraceae</taxon>
        <taxon>Ktedonobacter</taxon>
    </lineage>
</organism>
<comment type="caution">
    <text evidence="2">The sequence shown here is derived from an EMBL/GenBank/DDBJ whole genome shotgun (WGS) entry which is preliminary data.</text>
</comment>
<dbReference type="PROSITE" id="PS51186">
    <property type="entry name" value="GNAT"/>
    <property type="match status" value="1"/>
</dbReference>